<organism evidence="2">
    <name type="scientific">marine sediment metagenome</name>
    <dbReference type="NCBI Taxonomy" id="412755"/>
    <lineage>
        <taxon>unclassified sequences</taxon>
        <taxon>metagenomes</taxon>
        <taxon>ecological metagenomes</taxon>
    </lineage>
</organism>
<protein>
    <submittedName>
        <fullName evidence="2">Uncharacterized protein</fullName>
    </submittedName>
</protein>
<name>A0A0F9W8C6_9ZZZZ</name>
<dbReference type="AlphaFoldDB" id="A0A0F9W8C6"/>
<reference evidence="2" key="1">
    <citation type="journal article" date="2015" name="Nature">
        <title>Complex archaea that bridge the gap between prokaryotes and eukaryotes.</title>
        <authorList>
            <person name="Spang A."/>
            <person name="Saw J.H."/>
            <person name="Jorgensen S.L."/>
            <person name="Zaremba-Niedzwiedzka K."/>
            <person name="Martijn J."/>
            <person name="Lind A.E."/>
            <person name="van Eijk R."/>
            <person name="Schleper C."/>
            <person name="Guy L."/>
            <person name="Ettema T.J."/>
        </authorList>
    </citation>
    <scope>NUCLEOTIDE SEQUENCE</scope>
</reference>
<dbReference type="EMBL" id="LAZR01000009">
    <property type="protein sequence ID" value="KKO08558.1"/>
    <property type="molecule type" value="Genomic_DNA"/>
</dbReference>
<proteinExistence type="predicted"/>
<evidence type="ECO:0000256" key="1">
    <source>
        <dbReference type="SAM" id="MobiDB-lite"/>
    </source>
</evidence>
<feature type="region of interest" description="Disordered" evidence="1">
    <location>
        <begin position="58"/>
        <end position="81"/>
    </location>
</feature>
<accession>A0A0F9W8C6</accession>
<comment type="caution">
    <text evidence="2">The sequence shown here is derived from an EMBL/GenBank/DDBJ whole genome shotgun (WGS) entry which is preliminary data.</text>
</comment>
<evidence type="ECO:0000313" key="2">
    <source>
        <dbReference type="EMBL" id="KKO08558.1"/>
    </source>
</evidence>
<sequence length="218" mass="24186">MAKEIYLIAEAGRPKQALEQWREDLFDAEARLKAYMDEIGAVGAFRLPFEKPSAFKFPRNEAPDGWTKPTRNGASRPKKSNREAIEKLKDLEWCKSLRNVVCNEIGLPHSVNGEAESWRRASHVLSRGTIQPFSVCWTAYPGGRLSDVILIAPDAHDAVEKIGLDPESLTWLPEGTSPSLPAGMRAMTEAEVDLMFAQAKVAREVARKALEEEASPSP</sequence>
<gene>
    <name evidence="2" type="ORF">LCGC14_0044980</name>
</gene>